<reference evidence="6 7" key="1">
    <citation type="submission" date="2016-11" db="EMBL/GenBank/DDBJ databases">
        <authorList>
            <person name="Jaros S."/>
            <person name="Januszkiewicz K."/>
            <person name="Wedrychowicz H."/>
        </authorList>
    </citation>
    <scope>NUCLEOTIDE SEQUENCE [LARGE SCALE GENOMIC DNA]</scope>
    <source>
        <strain evidence="6 7">NF2</strain>
    </source>
</reference>
<evidence type="ECO:0000256" key="4">
    <source>
        <dbReference type="SAM" id="MobiDB-lite"/>
    </source>
</evidence>
<feature type="chain" id="PRO_5012804286" evidence="5">
    <location>
        <begin position="27"/>
        <end position="433"/>
    </location>
</feature>
<evidence type="ECO:0000313" key="6">
    <source>
        <dbReference type="EMBL" id="ASJ56457.1"/>
    </source>
</evidence>
<feature type="signal peptide" evidence="5">
    <location>
        <begin position="1"/>
        <end position="26"/>
    </location>
</feature>
<dbReference type="GO" id="GO:1901982">
    <property type="term" value="F:maltose binding"/>
    <property type="evidence" value="ECO:0007669"/>
    <property type="project" value="TreeGrafter"/>
</dbReference>
<dbReference type="Gene3D" id="3.40.190.10">
    <property type="entry name" value="Periplasmic binding protein-like II"/>
    <property type="match status" value="1"/>
</dbReference>
<dbReference type="Pfam" id="PF01547">
    <property type="entry name" value="SBP_bac_1"/>
    <property type="match status" value="1"/>
</dbReference>
<dbReference type="SUPFAM" id="SSF53850">
    <property type="entry name" value="Periplasmic binding protein-like II"/>
    <property type="match status" value="1"/>
</dbReference>
<evidence type="ECO:0000313" key="7">
    <source>
        <dbReference type="Proteomes" id="UP000197781"/>
    </source>
</evidence>
<proteinExistence type="inferred from homology"/>
<evidence type="ECO:0000256" key="1">
    <source>
        <dbReference type="ARBA" id="ARBA00008520"/>
    </source>
</evidence>
<dbReference type="GO" id="GO:0042956">
    <property type="term" value="P:maltodextrin transmembrane transport"/>
    <property type="evidence" value="ECO:0007669"/>
    <property type="project" value="TreeGrafter"/>
</dbReference>
<accession>A0A220MMY8</accession>
<protein>
    <submittedName>
        <fullName evidence="6">Sugar ABC transporter substrate-binding protein</fullName>
    </submittedName>
</protein>
<dbReference type="CDD" id="cd13585">
    <property type="entry name" value="PBP2_TMBP_like"/>
    <property type="match status" value="1"/>
</dbReference>
<dbReference type="PANTHER" id="PTHR30061:SF50">
    <property type="entry name" value="MALTOSE_MALTODEXTRIN-BINDING PERIPLASMIC PROTEIN"/>
    <property type="match status" value="1"/>
</dbReference>
<feature type="compositionally biased region" description="Low complexity" evidence="4">
    <location>
        <begin position="29"/>
        <end position="45"/>
    </location>
</feature>
<name>A0A220MMY8_9BACL</name>
<dbReference type="EMBL" id="CP018145">
    <property type="protein sequence ID" value="ASJ56457.1"/>
    <property type="molecule type" value="Genomic_DNA"/>
</dbReference>
<sequence length="433" mass="48168">MKKVASKWMAAGMALLLAVVAGCSQAQPSGTDGTSSNTGTTTPASSDKKEAVTLRFATWDTDQMLKIQQDIAKQFEQKNPGVKVQVEAYADGFDQKLVAAFGAKNPPDVMYMWDFPTYHASLEPLDEYVKKDPSVAIDDFYQGLLNYNRFDGKLFGLPAGFSTRVVFYNKKLFNEANVPLPTDDWTWDDFKSAAKQLTVRDKKQYGFAVRSEPDTYDLQQFVWSNGSSFISPDGKTIEGYMNSKETAEALQIFSDLTKDKSALLVGGKNQQSGNDLFKAGKLAMYDNGVWSLESYKKSNVDFGTVVMPQFPGKPGKGVIATSSVSIAKDSKNKELAWEFLKFFVSSDAIKMRTSDLPVRISVVQEKKLDQDPLYAPFYKTLEQSTDTPAFLLNPHWNEINRNLSAAVNAIMMGQNAEELLNKAVKDSQKFLQK</sequence>
<dbReference type="AlphaFoldDB" id="A0A220MMY8"/>
<dbReference type="Proteomes" id="UP000197781">
    <property type="component" value="Chromosome"/>
</dbReference>
<dbReference type="RefSeq" id="WP_088910034.1">
    <property type="nucleotide sequence ID" value="NZ_CP018145.1"/>
</dbReference>
<dbReference type="PROSITE" id="PS51257">
    <property type="entry name" value="PROKAR_LIPOPROTEIN"/>
    <property type="match status" value="1"/>
</dbReference>
<dbReference type="PANTHER" id="PTHR30061">
    <property type="entry name" value="MALTOSE-BINDING PERIPLASMIC PROTEIN"/>
    <property type="match status" value="1"/>
</dbReference>
<dbReference type="KEGG" id="bfm:BP422_24580"/>
<keyword evidence="3 5" id="KW-0732">Signal</keyword>
<dbReference type="InterPro" id="IPR006059">
    <property type="entry name" value="SBP"/>
</dbReference>
<evidence type="ECO:0000256" key="2">
    <source>
        <dbReference type="ARBA" id="ARBA00022448"/>
    </source>
</evidence>
<evidence type="ECO:0000256" key="5">
    <source>
        <dbReference type="SAM" id="SignalP"/>
    </source>
</evidence>
<evidence type="ECO:0000256" key="3">
    <source>
        <dbReference type="ARBA" id="ARBA00022729"/>
    </source>
</evidence>
<feature type="region of interest" description="Disordered" evidence="4">
    <location>
        <begin position="27"/>
        <end position="49"/>
    </location>
</feature>
<organism evidence="6 7">
    <name type="scientific">Brevibacillus formosus</name>
    <dbReference type="NCBI Taxonomy" id="54913"/>
    <lineage>
        <taxon>Bacteria</taxon>
        <taxon>Bacillati</taxon>
        <taxon>Bacillota</taxon>
        <taxon>Bacilli</taxon>
        <taxon>Bacillales</taxon>
        <taxon>Paenibacillaceae</taxon>
        <taxon>Brevibacillus</taxon>
    </lineage>
</organism>
<keyword evidence="2" id="KW-0813">Transport</keyword>
<dbReference type="GO" id="GO:0055052">
    <property type="term" value="C:ATP-binding cassette (ABC) transporter complex, substrate-binding subunit-containing"/>
    <property type="evidence" value="ECO:0007669"/>
    <property type="project" value="TreeGrafter"/>
</dbReference>
<gene>
    <name evidence="6" type="ORF">BP422_24580</name>
</gene>
<comment type="similarity">
    <text evidence="1">Belongs to the bacterial solute-binding protein 1 family.</text>
</comment>
<dbReference type="GO" id="GO:0015768">
    <property type="term" value="P:maltose transport"/>
    <property type="evidence" value="ECO:0007669"/>
    <property type="project" value="TreeGrafter"/>
</dbReference>